<proteinExistence type="predicted"/>
<dbReference type="Pfam" id="PF00583">
    <property type="entry name" value="Acetyltransf_1"/>
    <property type="match status" value="1"/>
</dbReference>
<dbReference type="InterPro" id="IPR016181">
    <property type="entry name" value="Acyl_CoA_acyltransferase"/>
</dbReference>
<gene>
    <name evidence="4" type="ORF">ACFPJA_00585</name>
</gene>
<protein>
    <submittedName>
        <fullName evidence="4">GNAT family N-acetyltransferase</fullName>
        <ecNumber evidence="4">2.3.1.-</ecNumber>
    </submittedName>
</protein>
<dbReference type="AlphaFoldDB" id="A0ABD5QMB0"/>
<organism evidence="4 5">
    <name type="scientific">Halorubrum glutamatedens</name>
    <dbReference type="NCBI Taxonomy" id="2707018"/>
    <lineage>
        <taxon>Archaea</taxon>
        <taxon>Methanobacteriati</taxon>
        <taxon>Methanobacteriota</taxon>
        <taxon>Stenosarchaea group</taxon>
        <taxon>Halobacteria</taxon>
        <taxon>Halobacteriales</taxon>
        <taxon>Haloferacaceae</taxon>
        <taxon>Halorubrum</taxon>
    </lineage>
</organism>
<evidence type="ECO:0000313" key="4">
    <source>
        <dbReference type="EMBL" id="MFC5133226.1"/>
    </source>
</evidence>
<dbReference type="GO" id="GO:0016746">
    <property type="term" value="F:acyltransferase activity"/>
    <property type="evidence" value="ECO:0007669"/>
    <property type="project" value="UniProtKB-KW"/>
</dbReference>
<evidence type="ECO:0000256" key="1">
    <source>
        <dbReference type="ARBA" id="ARBA00022679"/>
    </source>
</evidence>
<dbReference type="CDD" id="cd04301">
    <property type="entry name" value="NAT_SF"/>
    <property type="match status" value="1"/>
</dbReference>
<evidence type="ECO:0000259" key="3">
    <source>
        <dbReference type="PROSITE" id="PS51186"/>
    </source>
</evidence>
<dbReference type="SUPFAM" id="SSF55729">
    <property type="entry name" value="Acyl-CoA N-acyltransferases (Nat)"/>
    <property type="match status" value="1"/>
</dbReference>
<evidence type="ECO:0000313" key="5">
    <source>
        <dbReference type="Proteomes" id="UP001596145"/>
    </source>
</evidence>
<dbReference type="InterPro" id="IPR050832">
    <property type="entry name" value="Bact_Acetyltransf"/>
</dbReference>
<dbReference type="EC" id="2.3.1.-" evidence="4"/>
<keyword evidence="1 4" id="KW-0808">Transferase</keyword>
<keyword evidence="2 4" id="KW-0012">Acyltransferase</keyword>
<dbReference type="PANTHER" id="PTHR43877">
    <property type="entry name" value="AMINOALKYLPHOSPHONATE N-ACETYLTRANSFERASE-RELATED-RELATED"/>
    <property type="match status" value="1"/>
</dbReference>
<comment type="caution">
    <text evidence="4">The sequence shown here is derived from an EMBL/GenBank/DDBJ whole genome shotgun (WGS) entry which is preliminary data.</text>
</comment>
<dbReference type="PROSITE" id="PS51186">
    <property type="entry name" value="GNAT"/>
    <property type="match status" value="1"/>
</dbReference>
<keyword evidence="5" id="KW-1185">Reference proteome</keyword>
<dbReference type="RefSeq" id="WP_122104082.1">
    <property type="nucleotide sequence ID" value="NZ_JBHSKV010000001.1"/>
</dbReference>
<name>A0ABD5QMB0_9EURY</name>
<reference evidence="4 5" key="1">
    <citation type="journal article" date="2019" name="Int. J. Syst. Evol. Microbiol.">
        <title>The Global Catalogue of Microorganisms (GCM) 10K type strain sequencing project: providing services to taxonomists for standard genome sequencing and annotation.</title>
        <authorList>
            <consortium name="The Broad Institute Genomics Platform"/>
            <consortium name="The Broad Institute Genome Sequencing Center for Infectious Disease"/>
            <person name="Wu L."/>
            <person name="Ma J."/>
        </authorList>
    </citation>
    <scope>NUCLEOTIDE SEQUENCE [LARGE SCALE GENOMIC DNA]</scope>
    <source>
        <strain evidence="4 5">CGMCC 1.16026</strain>
    </source>
</reference>
<dbReference type="PANTHER" id="PTHR43877:SF2">
    <property type="entry name" value="AMINOALKYLPHOSPHONATE N-ACETYLTRANSFERASE-RELATED"/>
    <property type="match status" value="1"/>
</dbReference>
<evidence type="ECO:0000256" key="2">
    <source>
        <dbReference type="ARBA" id="ARBA00023315"/>
    </source>
</evidence>
<sequence length="149" mass="17197">MDDSDASDVRELTTDAELDAAYPILRELREHLDRAEMEVAHERMREEGYRLFGRYDGSELVAVAGVTVDTNFYLGKHAFVHDLVTTESRRSEGHGSALLSFIHEWAGDRDCETVELESGLWREDAHRFYEDVGYEKYCYSFKYDLDAGE</sequence>
<dbReference type="InterPro" id="IPR000182">
    <property type="entry name" value="GNAT_dom"/>
</dbReference>
<feature type="domain" description="N-acetyltransferase" evidence="3">
    <location>
        <begin position="7"/>
        <end position="149"/>
    </location>
</feature>
<accession>A0ABD5QMB0</accession>
<dbReference type="EMBL" id="JBHSKV010000001">
    <property type="protein sequence ID" value="MFC5133226.1"/>
    <property type="molecule type" value="Genomic_DNA"/>
</dbReference>
<dbReference type="Proteomes" id="UP001596145">
    <property type="component" value="Unassembled WGS sequence"/>
</dbReference>
<dbReference type="Gene3D" id="3.40.630.30">
    <property type="match status" value="1"/>
</dbReference>